<dbReference type="Proteomes" id="UP001180737">
    <property type="component" value="Unassembled WGS sequence"/>
</dbReference>
<protein>
    <recommendedName>
        <fullName evidence="3">HEAT repeat domain-containing protein</fullName>
    </recommendedName>
</protein>
<keyword evidence="2" id="KW-1185">Reference proteome</keyword>
<dbReference type="SUPFAM" id="SSF48371">
    <property type="entry name" value="ARM repeat"/>
    <property type="match status" value="1"/>
</dbReference>
<organism evidence="1 2">
    <name type="scientific">Streptomyces gottesmaniae</name>
    <dbReference type="NCBI Taxonomy" id="3075518"/>
    <lineage>
        <taxon>Bacteria</taxon>
        <taxon>Bacillati</taxon>
        <taxon>Actinomycetota</taxon>
        <taxon>Actinomycetes</taxon>
        <taxon>Kitasatosporales</taxon>
        <taxon>Streptomycetaceae</taxon>
        <taxon>Streptomyces</taxon>
    </lineage>
</organism>
<evidence type="ECO:0000313" key="1">
    <source>
        <dbReference type="EMBL" id="MDT0572705.1"/>
    </source>
</evidence>
<dbReference type="RefSeq" id="WP_033527881.1">
    <property type="nucleotide sequence ID" value="NZ_JAVRFJ010000041.1"/>
</dbReference>
<dbReference type="EMBL" id="JAVRFJ010000041">
    <property type="protein sequence ID" value="MDT0572705.1"/>
    <property type="molecule type" value="Genomic_DNA"/>
</dbReference>
<dbReference type="InterPro" id="IPR016024">
    <property type="entry name" value="ARM-type_fold"/>
</dbReference>
<comment type="caution">
    <text evidence="1">The sequence shown here is derived from an EMBL/GenBank/DDBJ whole genome shotgun (WGS) entry which is preliminary data.</text>
</comment>
<proteinExistence type="predicted"/>
<sequence length="1139" mass="122805">MPTTVEQLLSALEPLPFPARLTLTARTARGLADEGTLAPFLTDLDGRGPYERRLAALAALVGQDVEFLAQRLADPDPVVAGYARRAARDLPVADRAVEAAYDDAPAELRQRLARLLAAGGRTALAERMVVRLRAEWGDADAARLLPACSTPFVARELPGLAHAVDGWTRLASRHPDPVLDHAERTLADRAGGEQRDDWWRLHATTVTALAPLRPERVLTLLERHGPGSLPPALSRGLAPLATADVERVVRWITSPGRERQRREPVPPPGVLRALLRAEPASLTALGRHWLNSGPHFTALVAAMAPGRRPAFVDAVGGGTGADPAPNVLDLLPRERRWAEVRRAAAAFDGTDYWWDDLDILAHGPLDEARSALLAAIGRSDADDRAAAWPLYVACAARDGGRAAITELLTTAGLRLRNERDPVRAAALGALAAAHPRVFAVDDAPLLDAIATGALEARDTSSDTLTALRTLAVRLLVEHATNGEAAGDDEAAADEVGLREWALRALVRITERVGVPDLGPLRRELRKGQEHQVLDVLRPWLDAEAGRADFRLLLGLAAALGPRARRLPELQDRLATAVERGDDETVEAAARLWLAAPATRDERAARIVAREPSAVVLPPVRHVLSRRRTDLLDTLLAETPPHGRFLAEGARRPLPDLGDSDRWLPRQQRAAVRLAGEAIADRTLPLDERAALIRAAAPVPEFGRALALAHTDDPDVVVAEAALGALPRTDRPHDALPTLLDQADGDRARVAVYAAARAARFTAPSRLARALGPLLTGERSAKVTSRKEAVRLAARFLPPRRAAPLLARAFHAPDRHPDVRAAVVRALPPLLGEPEARTLVEEAARDDTAPVHEALLAVTPWELAETHRRAYAALLLAAYDTSLALAEGFAGHAVLRAMGVWSRYSPDIAHRVSRTVTDLDDRTRWTYATWALRDLAVSELPHPVGGAAPGSALHSAVAELLAATRTPEGGCDAQESRDVPALQRLRHLTSFTYAADVRTELLEAVAGQLAGEPLLAPERVQLLGQLVERAVEPTVLLGRLRDLADAFEGLGVSVAVQTADRLRMSTAHRAPQWAEALLTAADGFARDGGTATGLLAVGLVRGRGLSLGWSEEWRSLLRLLRRHADPDVRHQAYLTTTHNE</sequence>
<gene>
    <name evidence="1" type="ORF">RM704_35470</name>
</gene>
<accession>A0ABU2Z7Z9</accession>
<name>A0ABU2Z7Z9_9ACTN</name>
<evidence type="ECO:0000313" key="2">
    <source>
        <dbReference type="Proteomes" id="UP001180737"/>
    </source>
</evidence>
<reference evidence="1" key="1">
    <citation type="submission" date="2024-05" db="EMBL/GenBank/DDBJ databases">
        <title>30 novel species of actinomycetes from the DSMZ collection.</title>
        <authorList>
            <person name="Nouioui I."/>
        </authorList>
    </citation>
    <scope>NUCLEOTIDE SEQUENCE</scope>
    <source>
        <strain evidence="1">DSM 3412</strain>
    </source>
</reference>
<evidence type="ECO:0008006" key="3">
    <source>
        <dbReference type="Google" id="ProtNLM"/>
    </source>
</evidence>